<reference evidence="4 5" key="1">
    <citation type="submission" date="2016-10" db="EMBL/GenBank/DDBJ databases">
        <authorList>
            <person name="de Groot N.N."/>
        </authorList>
    </citation>
    <scope>NUCLEOTIDE SEQUENCE [LARGE SCALE GENOMIC DNA]</scope>
    <source>
        <strain evidence="4 5">DSM 26515</strain>
    </source>
</reference>
<evidence type="ECO:0000256" key="1">
    <source>
        <dbReference type="SAM" id="MobiDB-lite"/>
    </source>
</evidence>
<dbReference type="SUPFAM" id="SSF55486">
    <property type="entry name" value="Metalloproteases ('zincins'), catalytic domain"/>
    <property type="match status" value="1"/>
</dbReference>
<keyword evidence="5" id="KW-1185">Reference proteome</keyword>
<feature type="domain" description="Peptidase M1 membrane alanine aminopeptidase" evidence="3">
    <location>
        <begin position="366"/>
        <end position="583"/>
    </location>
</feature>
<dbReference type="GO" id="GO:0008237">
    <property type="term" value="F:metallopeptidase activity"/>
    <property type="evidence" value="ECO:0007669"/>
    <property type="project" value="InterPro"/>
</dbReference>
<dbReference type="EMBL" id="FNYC01000001">
    <property type="protein sequence ID" value="SEI43289.1"/>
    <property type="molecule type" value="Genomic_DNA"/>
</dbReference>
<feature type="signal peptide" evidence="2">
    <location>
        <begin position="1"/>
        <end position="41"/>
    </location>
</feature>
<evidence type="ECO:0000256" key="2">
    <source>
        <dbReference type="SAM" id="SignalP"/>
    </source>
</evidence>
<dbReference type="Proteomes" id="UP000199420">
    <property type="component" value="Unassembled WGS sequence"/>
</dbReference>
<evidence type="ECO:0000313" key="5">
    <source>
        <dbReference type="Proteomes" id="UP000199420"/>
    </source>
</evidence>
<keyword evidence="2" id="KW-0732">Signal</keyword>
<feature type="compositionally biased region" description="Low complexity" evidence="1">
    <location>
        <begin position="64"/>
        <end position="75"/>
    </location>
</feature>
<protein>
    <recommendedName>
        <fullName evidence="3">Peptidase M1 membrane alanine aminopeptidase domain-containing protein</fullName>
    </recommendedName>
</protein>
<proteinExistence type="predicted"/>
<sequence>MGRQDRGELQMKPIVTGWLGVLALCGAVAMPGLLHAQVAQAAAPAPAASAAPAYTPIPFAPANAAAPRTASAPNAWGGPRTGTEPTLSDRVVDYRIDAALDAAKHAVSGKEQLTWRNRSDREVRSIYVHLYLNAFQNEGSTFFTEREVLTAHSGSRGEAKLEKGQWGWIDLKQVSQNGSALKWSFVHPDGGPKTDQTVARIDLAQPVPAGGTLTLDIDFLSQLPRVVERTGWWGDFNLVAQWFPKIGVLELPGERGATQVRWNVHEFHFNSEFYADFGRFDVTMTVPSDYTVGAVGEQQGAPVTANGKTTYHYVQGDVHDFAWVAAKGYKVLDGSWQGPGSPKVAVRVLYPPEYAASAQPVLKASTDSLSYFSDTLGPYPYRTLTAVVPPYNASEAGGMEYPTFFTAEGYKEVTPGTLSQYAIDFVTIHEFGHGYFYGLLASNEFEEPMLDEGLNEYWDQRMLRARDQGIDLTTPGLRRLGLAPSISGFAMERLTAGLKHPYDPLGENAWDRYSSSSYGTVYARTATAMHDLEERLGKDVTERAFREYYRRWHFRHPSAADLRATLIDVSGDARTVNEVFDQYVYGTARIDDRIASIDSEEVLPPAGSMIVNGKHTDGDSKALDEQVDKQRKDWAKAHPNAKPGTGPFPWHSTVSVVRDGAPVPQTLRVTFADGSHQELRWNDDRRWARFDFTGPAKVVSAELDPRQKIYLDADKLNDSRTTEPDGSASRRWSADFAALVQAFFSLLVSL</sequence>
<dbReference type="AlphaFoldDB" id="A0A1H6QHS1"/>
<evidence type="ECO:0000259" key="3">
    <source>
        <dbReference type="Pfam" id="PF01433"/>
    </source>
</evidence>
<dbReference type="STRING" id="529704.SAMN02927913_0539"/>
<dbReference type="InterPro" id="IPR014782">
    <property type="entry name" value="Peptidase_M1_dom"/>
</dbReference>
<dbReference type="GO" id="GO:0008270">
    <property type="term" value="F:zinc ion binding"/>
    <property type="evidence" value="ECO:0007669"/>
    <property type="project" value="InterPro"/>
</dbReference>
<dbReference type="Gene3D" id="1.10.390.10">
    <property type="entry name" value="Neutral Protease Domain 2"/>
    <property type="match status" value="1"/>
</dbReference>
<dbReference type="CDD" id="cd09604">
    <property type="entry name" value="M1_APN_like"/>
    <property type="match status" value="1"/>
</dbReference>
<feature type="region of interest" description="Disordered" evidence="1">
    <location>
        <begin position="64"/>
        <end position="88"/>
    </location>
</feature>
<accession>A0A1H6QHS1</accession>
<organism evidence="4 5">
    <name type="scientific">Frateuria terrea</name>
    <dbReference type="NCBI Taxonomy" id="529704"/>
    <lineage>
        <taxon>Bacteria</taxon>
        <taxon>Pseudomonadati</taxon>
        <taxon>Pseudomonadota</taxon>
        <taxon>Gammaproteobacteria</taxon>
        <taxon>Lysobacterales</taxon>
        <taxon>Rhodanobacteraceae</taxon>
        <taxon>Frateuria</taxon>
    </lineage>
</organism>
<name>A0A1H6QHS1_9GAMM</name>
<dbReference type="Pfam" id="PF01433">
    <property type="entry name" value="Peptidase_M1"/>
    <property type="match status" value="1"/>
</dbReference>
<dbReference type="InterPro" id="IPR027268">
    <property type="entry name" value="Peptidase_M4/M1_CTD_sf"/>
</dbReference>
<evidence type="ECO:0000313" key="4">
    <source>
        <dbReference type="EMBL" id="SEI43289.1"/>
    </source>
</evidence>
<gene>
    <name evidence="4" type="ORF">SAMN04487997_0623</name>
</gene>
<feature type="chain" id="PRO_5011702890" description="Peptidase M1 membrane alanine aminopeptidase domain-containing protein" evidence="2">
    <location>
        <begin position="42"/>
        <end position="750"/>
    </location>
</feature>